<dbReference type="Gene3D" id="3.40.50.300">
    <property type="entry name" value="P-loop containing nucleotide triphosphate hydrolases"/>
    <property type="match status" value="1"/>
</dbReference>
<dbReference type="RefSeq" id="WP_369228482.1">
    <property type="nucleotide sequence ID" value="NZ_CP163442.1"/>
</dbReference>
<organism evidence="3">
    <name type="scientific">Streptomyces sp. R39</name>
    <dbReference type="NCBI Taxonomy" id="3238631"/>
    <lineage>
        <taxon>Bacteria</taxon>
        <taxon>Bacillati</taxon>
        <taxon>Actinomycetota</taxon>
        <taxon>Actinomycetes</taxon>
        <taxon>Kitasatosporales</taxon>
        <taxon>Streptomycetaceae</taxon>
        <taxon>Streptomyces</taxon>
    </lineage>
</organism>
<dbReference type="PANTHER" id="PTHR46844">
    <property type="entry name" value="SLR5058 PROTEIN"/>
    <property type="match status" value="1"/>
</dbReference>
<dbReference type="EMBL" id="CP163442">
    <property type="protein sequence ID" value="XDQ49959.1"/>
    <property type="molecule type" value="Genomic_DNA"/>
</dbReference>
<dbReference type="PANTHER" id="PTHR46844:SF1">
    <property type="entry name" value="SLR5058 PROTEIN"/>
    <property type="match status" value="1"/>
</dbReference>
<keyword evidence="3" id="KW-0614">Plasmid</keyword>
<feature type="domain" description="NACHT" evidence="2">
    <location>
        <begin position="312"/>
        <end position="480"/>
    </location>
</feature>
<reference evidence="3" key="1">
    <citation type="submission" date="2024-07" db="EMBL/GenBank/DDBJ databases">
        <authorList>
            <person name="Yu S.T."/>
        </authorList>
    </citation>
    <scope>NUCLEOTIDE SEQUENCE</scope>
    <source>
        <strain evidence="3">R39</strain>
        <plasmid evidence="3">unnamed1</plasmid>
    </source>
</reference>
<evidence type="ECO:0000256" key="1">
    <source>
        <dbReference type="SAM" id="MobiDB-lite"/>
    </source>
</evidence>
<feature type="region of interest" description="Disordered" evidence="1">
    <location>
        <begin position="987"/>
        <end position="1033"/>
    </location>
</feature>
<dbReference type="AlphaFoldDB" id="A0AB39R4X2"/>
<name>A0AB39R4X2_9ACTN</name>
<dbReference type="Pfam" id="PF05729">
    <property type="entry name" value="NACHT"/>
    <property type="match status" value="1"/>
</dbReference>
<dbReference type="InterPro" id="IPR007111">
    <property type="entry name" value="NACHT_NTPase"/>
</dbReference>
<sequence>MDADEPLWNAFFTVVAADGKVIGGGAYMHFEERDHSTLLTCAHVVNLALGREEFASEHPALAEVTLQFPAAPGARVTARVRRWWPACQVGDPEVPPERGQDGRWDADVAELEPTKPLPASLRPVPVATPELGDQVWAWRGNGDPRTAVRLRVNAPAGEWLVLEAPPTGFAVQPGYSGGPLWDRRRAAVVGLMVSAHERVPFSHMTTAVPIRQSYGIRGDVLRARLLGSEDPRGRIDSRISSLLSAQRQAAASFPYRSVELHRDDLTRVYVRQQLAVSADAEERNRAARDVAELESVDVRPPRTVEGILARFRHVLVMGDAGAGKSTLTLQLSAELVHVPALRGDAPMVLVPVRVSARHLAARPEGELRAAVSAAAQAEIAARLHIDIGDELCVRPPAGMEWLFIVDGLDEVQDANARADLAERLRRFMDVATGYRLLMTTRELSSRESSRWASRDDLGRCEIEPFERDQRRDFVHRWFRDRPELADAFLAQISRARLEEVVSIPLLATVAAIVFEEQAGKPLPQTAFALYQRFVSHLYESRVEQLIADLRTRLAGWADADHIMDRLVTGRINLLEQSAAAWLRGAQPLQAALDWLRTVGAQPYPQPTNWPDVVSAVLTSTGLVIHDGADLTFVHRKFAEHLAAAGEARRLPSPFDADDRTWWRVLRGALADNNPRDREVVLHRALLADSTYLLDWLLAGDDQARELGARLIFEGVPSTPAHHESLAETMGYWASRISRASTWAAQLVRVLDTVGLAPPAVADALVELLDARLPLGVRDAAIRALLRSGTAHDQAVQALVAIMNERPLTGAQRVRAAQMLADLGAEARALARAGLVDITYEHDWVMSDDRGQAAKLIEELDNARSLPDEFTRDAIRHAAGATSGTWEHSTLLLPAERDPATVRRRFRVREESSPIAFRPGAGNEPHRSRAAGLYEKTGFHHGRPPLLPGLRAALGLPVDDRADPSEEEENDLAGTAEVVLAAVKTGAVAPAVSGTDRGTVGHGDARQREGAPVAQGPGLSEERPCLTFGGDGES</sequence>
<dbReference type="SUPFAM" id="SSF50494">
    <property type="entry name" value="Trypsin-like serine proteases"/>
    <property type="match status" value="1"/>
</dbReference>
<protein>
    <submittedName>
        <fullName evidence="3">NACHT domain-containing protein</fullName>
    </submittedName>
</protein>
<gene>
    <name evidence="3" type="ORF">AB5J52_48430</name>
</gene>
<dbReference type="InterPro" id="IPR027417">
    <property type="entry name" value="P-loop_NTPase"/>
</dbReference>
<dbReference type="InterPro" id="IPR009003">
    <property type="entry name" value="Peptidase_S1_PA"/>
</dbReference>
<accession>A0AB39R4X2</accession>
<evidence type="ECO:0000313" key="3">
    <source>
        <dbReference type="EMBL" id="XDQ49959.1"/>
    </source>
</evidence>
<evidence type="ECO:0000259" key="2">
    <source>
        <dbReference type="Pfam" id="PF05729"/>
    </source>
</evidence>
<dbReference type="SUPFAM" id="SSF52540">
    <property type="entry name" value="P-loop containing nucleoside triphosphate hydrolases"/>
    <property type="match status" value="1"/>
</dbReference>
<proteinExistence type="predicted"/>
<dbReference type="Pfam" id="PF13365">
    <property type="entry name" value="Trypsin_2"/>
    <property type="match status" value="1"/>
</dbReference>
<geneLocation type="plasmid" evidence="3">
    <name>unnamed1</name>
</geneLocation>